<keyword evidence="4 8" id="KW-0479">Metal-binding</keyword>
<dbReference type="FunFam" id="3.30.420.40:FF:000040">
    <property type="entry name" value="tRNA N6-adenosine threonylcarbamoyltransferase"/>
    <property type="match status" value="1"/>
</dbReference>
<dbReference type="EC" id="2.3.1.234" evidence="8"/>
<dbReference type="SUPFAM" id="SSF53067">
    <property type="entry name" value="Actin-like ATPase domain"/>
    <property type="match status" value="2"/>
</dbReference>
<dbReference type="NCBIfam" id="TIGR03723">
    <property type="entry name" value="T6A_TsaD_YgjD"/>
    <property type="match status" value="1"/>
</dbReference>
<evidence type="ECO:0000313" key="10">
    <source>
        <dbReference type="EMBL" id="SFA57900.1"/>
    </source>
</evidence>
<evidence type="ECO:0000256" key="3">
    <source>
        <dbReference type="ARBA" id="ARBA00022694"/>
    </source>
</evidence>
<dbReference type="CDD" id="cd24133">
    <property type="entry name" value="ASKHA_NBD_TsaD_bac"/>
    <property type="match status" value="1"/>
</dbReference>
<comment type="cofactor">
    <cofactor evidence="8">
        <name>Fe(2+)</name>
        <dbReference type="ChEBI" id="CHEBI:29033"/>
    </cofactor>
    <text evidence="8">Binds 1 Fe(2+) ion per subunit.</text>
</comment>
<gene>
    <name evidence="8" type="primary">tsaD</name>
    <name evidence="10" type="ORF">SAMN05216169_10687</name>
</gene>
<dbReference type="AlphaFoldDB" id="A0A1I0U1U1"/>
<dbReference type="FunFam" id="3.30.420.40:FF:000012">
    <property type="entry name" value="tRNA N6-adenosine threonylcarbamoyltransferase"/>
    <property type="match status" value="1"/>
</dbReference>
<evidence type="ECO:0000256" key="7">
    <source>
        <dbReference type="ARBA" id="ARBA00048117"/>
    </source>
</evidence>
<evidence type="ECO:0000256" key="5">
    <source>
        <dbReference type="ARBA" id="ARBA00023004"/>
    </source>
</evidence>
<reference evidence="11" key="1">
    <citation type="submission" date="2016-10" db="EMBL/GenBank/DDBJ databases">
        <authorList>
            <person name="Varghese N."/>
            <person name="Submissions S."/>
        </authorList>
    </citation>
    <scope>NUCLEOTIDE SEQUENCE [LARGE SCALE GENOMIC DNA]</scope>
    <source>
        <strain evidence="11">K1</strain>
    </source>
</reference>
<evidence type="ECO:0000256" key="6">
    <source>
        <dbReference type="ARBA" id="ARBA00023315"/>
    </source>
</evidence>
<dbReference type="RefSeq" id="WP_004577724.1">
    <property type="nucleotide sequence ID" value="NZ_FOJQ01000068.1"/>
</dbReference>
<feature type="domain" description="Gcp-like" evidence="9">
    <location>
        <begin position="28"/>
        <end position="312"/>
    </location>
</feature>
<evidence type="ECO:0000256" key="4">
    <source>
        <dbReference type="ARBA" id="ARBA00022723"/>
    </source>
</evidence>
<sequence>MSEKDIFVLGIETSCDETAAAIVKNGREIIANVVASQMESHQRFGGVVPEIASRHHVEQITLVLEETMRRANMDVNELDAIAVTEGPGLVGALLIGVNAAKALAFAHRIPLVGVHHIAGHIYANRLVQEMKFPLLALVVSGGHTELVYMKEHGMFEVIGETRDDAAGEAYDKVARALQLPYPGGPHIDRLAKEGKPIIDLPRAWLEEGSYDFSFSGLKSAVINTLHNAKQRGETLRPEDMAASFQASVVEVLVEKTMQAAAHYGVKQILLAGGVAANEGLRTQLREQMKRLPEVELVIPPLSLCTDNAAMIAAAGTVLLQQGKRASMALNANPSLLL</sequence>
<protein>
    <recommendedName>
        <fullName evidence="8">tRNA N6-adenosine threonylcarbamoyltransferase</fullName>
        <ecNumber evidence="8">2.3.1.234</ecNumber>
    </recommendedName>
    <alternativeName>
        <fullName evidence="8">N6-L-threonylcarbamoyladenine synthase</fullName>
        <shortName evidence="8">t(6)A synthase</shortName>
    </alternativeName>
    <alternativeName>
        <fullName evidence="8">t(6)A37 threonylcarbamoyladenosine biosynthesis protein TsaD</fullName>
    </alternativeName>
    <alternativeName>
        <fullName evidence="8">tRNA threonylcarbamoyladenosine biosynthesis protein TsaD</fullName>
    </alternativeName>
</protein>
<keyword evidence="1 8" id="KW-0963">Cytoplasm</keyword>
<comment type="similarity">
    <text evidence="8">Belongs to the KAE1 / TsaD family.</text>
</comment>
<keyword evidence="6 8" id="KW-0012">Acyltransferase</keyword>
<keyword evidence="2 8" id="KW-0808">Transferase</keyword>
<dbReference type="NCBIfam" id="TIGR00329">
    <property type="entry name" value="gcp_kae1"/>
    <property type="match status" value="1"/>
</dbReference>
<evidence type="ECO:0000256" key="1">
    <source>
        <dbReference type="ARBA" id="ARBA00022490"/>
    </source>
</evidence>
<evidence type="ECO:0000256" key="2">
    <source>
        <dbReference type="ARBA" id="ARBA00022679"/>
    </source>
</evidence>
<dbReference type="EMBL" id="FOJQ01000068">
    <property type="protein sequence ID" value="SFA57900.1"/>
    <property type="molecule type" value="Genomic_DNA"/>
</dbReference>
<keyword evidence="5 8" id="KW-0408">Iron</keyword>
<dbReference type="GO" id="GO:0061711">
    <property type="term" value="F:tRNA N(6)-L-threonylcarbamoyladenine synthase activity"/>
    <property type="evidence" value="ECO:0007669"/>
    <property type="project" value="UniProtKB-EC"/>
</dbReference>
<feature type="binding site" evidence="8">
    <location>
        <position position="184"/>
    </location>
    <ligand>
        <name>substrate</name>
    </ligand>
</feature>
<accession>A0A1I0U1U1</accession>
<dbReference type="Pfam" id="PF00814">
    <property type="entry name" value="TsaD"/>
    <property type="match status" value="1"/>
</dbReference>
<dbReference type="InterPro" id="IPR000905">
    <property type="entry name" value="Gcp-like_dom"/>
</dbReference>
<feature type="binding site" evidence="8">
    <location>
        <position position="171"/>
    </location>
    <ligand>
        <name>substrate</name>
    </ligand>
</feature>
<dbReference type="GO" id="GO:0005737">
    <property type="term" value="C:cytoplasm"/>
    <property type="evidence" value="ECO:0007669"/>
    <property type="project" value="UniProtKB-SubCell"/>
</dbReference>
<feature type="binding site" evidence="8">
    <location>
        <position position="120"/>
    </location>
    <ligand>
        <name>Fe cation</name>
        <dbReference type="ChEBI" id="CHEBI:24875"/>
    </ligand>
</feature>
<dbReference type="GO" id="GO:0002949">
    <property type="term" value="P:tRNA threonylcarbamoyladenosine modification"/>
    <property type="evidence" value="ECO:0007669"/>
    <property type="project" value="UniProtKB-UniRule"/>
</dbReference>
<organism evidence="10 11">
    <name type="scientific">Anoxybacillus pushchinoensis</name>
    <dbReference type="NCBI Taxonomy" id="150248"/>
    <lineage>
        <taxon>Bacteria</taxon>
        <taxon>Bacillati</taxon>
        <taxon>Bacillota</taxon>
        <taxon>Bacilli</taxon>
        <taxon>Bacillales</taxon>
        <taxon>Anoxybacillaceae</taxon>
        <taxon>Anoxybacillus</taxon>
    </lineage>
</organism>
<proteinExistence type="inferred from homology"/>
<feature type="binding site" evidence="8">
    <location>
        <begin position="138"/>
        <end position="142"/>
    </location>
    <ligand>
        <name>substrate</name>
    </ligand>
</feature>
<name>A0A1I0U1U1_9BACL</name>
<dbReference type="HAMAP" id="MF_01445">
    <property type="entry name" value="TsaD"/>
    <property type="match status" value="1"/>
</dbReference>
<feature type="binding site" evidence="8">
    <location>
        <position position="188"/>
    </location>
    <ligand>
        <name>substrate</name>
    </ligand>
</feature>
<keyword evidence="11" id="KW-1185">Reference proteome</keyword>
<feature type="binding site" evidence="8">
    <location>
        <position position="306"/>
    </location>
    <ligand>
        <name>Fe cation</name>
        <dbReference type="ChEBI" id="CHEBI:24875"/>
    </ligand>
</feature>
<dbReference type="PRINTS" id="PR00789">
    <property type="entry name" value="OSIALOPTASE"/>
</dbReference>
<evidence type="ECO:0000259" key="9">
    <source>
        <dbReference type="Pfam" id="PF00814"/>
    </source>
</evidence>
<dbReference type="PANTHER" id="PTHR11735:SF6">
    <property type="entry name" value="TRNA N6-ADENOSINE THREONYLCARBAMOYLTRANSFERASE, MITOCHONDRIAL"/>
    <property type="match status" value="1"/>
</dbReference>
<dbReference type="GO" id="GO:0005506">
    <property type="term" value="F:iron ion binding"/>
    <property type="evidence" value="ECO:0007669"/>
    <property type="project" value="UniProtKB-UniRule"/>
</dbReference>
<evidence type="ECO:0000256" key="8">
    <source>
        <dbReference type="HAMAP-Rule" id="MF_01445"/>
    </source>
</evidence>
<keyword evidence="3 8" id="KW-0819">tRNA processing</keyword>
<comment type="subcellular location">
    <subcellularLocation>
        <location evidence="8">Cytoplasm</location>
    </subcellularLocation>
</comment>
<comment type="catalytic activity">
    <reaction evidence="7 8">
        <text>L-threonylcarbamoyladenylate + adenosine(37) in tRNA = N(6)-L-threonylcarbamoyladenosine(37) in tRNA + AMP + H(+)</text>
        <dbReference type="Rhea" id="RHEA:37059"/>
        <dbReference type="Rhea" id="RHEA-COMP:10162"/>
        <dbReference type="Rhea" id="RHEA-COMP:10163"/>
        <dbReference type="ChEBI" id="CHEBI:15378"/>
        <dbReference type="ChEBI" id="CHEBI:73682"/>
        <dbReference type="ChEBI" id="CHEBI:74411"/>
        <dbReference type="ChEBI" id="CHEBI:74418"/>
        <dbReference type="ChEBI" id="CHEBI:456215"/>
        <dbReference type="EC" id="2.3.1.234"/>
    </reaction>
</comment>
<dbReference type="PROSITE" id="PS01016">
    <property type="entry name" value="GLYCOPROTEASE"/>
    <property type="match status" value="1"/>
</dbReference>
<dbReference type="InterPro" id="IPR017861">
    <property type="entry name" value="KAE1/TsaD"/>
</dbReference>
<evidence type="ECO:0000313" key="11">
    <source>
        <dbReference type="Proteomes" id="UP000198979"/>
    </source>
</evidence>
<feature type="binding site" evidence="8">
    <location>
        <position position="116"/>
    </location>
    <ligand>
        <name>Fe cation</name>
        <dbReference type="ChEBI" id="CHEBI:24875"/>
    </ligand>
</feature>
<dbReference type="InterPro" id="IPR022450">
    <property type="entry name" value="TsaD"/>
</dbReference>
<dbReference type="STRING" id="150248.SAMN05216169_10687"/>
<comment type="function">
    <text evidence="8">Required for the formation of a threonylcarbamoyl group on adenosine at position 37 (t(6)A37) in tRNAs that read codons beginning with adenine. Is involved in the transfer of the threonylcarbamoyl moiety of threonylcarbamoyl-AMP (TC-AMP) to the N6 group of A37, together with TsaE and TsaB. TsaD likely plays a direct catalytic role in this reaction.</text>
</comment>
<dbReference type="InterPro" id="IPR043129">
    <property type="entry name" value="ATPase_NBD"/>
</dbReference>
<dbReference type="Gene3D" id="3.30.420.40">
    <property type="match status" value="2"/>
</dbReference>
<dbReference type="InterPro" id="IPR017860">
    <property type="entry name" value="Peptidase_M22_CS"/>
</dbReference>
<dbReference type="OrthoDB" id="9806197at2"/>
<dbReference type="Proteomes" id="UP000198979">
    <property type="component" value="Unassembled WGS sequence"/>
</dbReference>
<dbReference type="PANTHER" id="PTHR11735">
    <property type="entry name" value="TRNA N6-ADENOSINE THREONYLCARBAMOYLTRANSFERASE"/>
    <property type="match status" value="1"/>
</dbReference>
<feature type="binding site" evidence="8">
    <location>
        <position position="277"/>
    </location>
    <ligand>
        <name>substrate</name>
    </ligand>
</feature>